<dbReference type="Pfam" id="PF00002">
    <property type="entry name" value="7tm_2"/>
    <property type="match status" value="1"/>
</dbReference>
<evidence type="ECO:0000259" key="17">
    <source>
        <dbReference type="PROSITE" id="PS50835"/>
    </source>
</evidence>
<dbReference type="Pfam" id="PF22259">
    <property type="entry name" value="GPR128_GAIN_subdomA"/>
    <property type="match status" value="1"/>
</dbReference>
<evidence type="ECO:0000256" key="1">
    <source>
        <dbReference type="ARBA" id="ARBA00004141"/>
    </source>
</evidence>
<dbReference type="GO" id="GO:0004930">
    <property type="term" value="F:G protein-coupled receptor activity"/>
    <property type="evidence" value="ECO:0007669"/>
    <property type="project" value="InterPro"/>
</dbReference>
<dbReference type="InterPro" id="IPR046338">
    <property type="entry name" value="GAIN_dom_sf"/>
</dbReference>
<dbReference type="Pfam" id="PF02494">
    <property type="entry name" value="HYR"/>
    <property type="match status" value="1"/>
</dbReference>
<feature type="transmembrane region" description="Helical" evidence="12">
    <location>
        <begin position="1468"/>
        <end position="1489"/>
    </location>
</feature>
<feature type="domain" description="G-protein coupled receptors family 2 profile 2" evidence="15">
    <location>
        <begin position="1274"/>
        <end position="1520"/>
    </location>
</feature>
<feature type="disulfide bond" evidence="10">
    <location>
        <begin position="143"/>
        <end position="161"/>
    </location>
</feature>
<comment type="similarity">
    <text evidence="2">Belongs to the G-protein coupled receptor Fz/Smo family.</text>
</comment>
<dbReference type="InterPro" id="IPR017981">
    <property type="entry name" value="GPCR_2-like_7TM"/>
</dbReference>
<feature type="transmembrane region" description="Helical" evidence="12">
    <location>
        <begin position="1495"/>
        <end position="1518"/>
    </location>
</feature>
<organism evidence="18 19">
    <name type="scientific">Acanthaster planci</name>
    <name type="common">Crown-of-thorns starfish</name>
    <dbReference type="NCBI Taxonomy" id="133434"/>
    <lineage>
        <taxon>Eukaryota</taxon>
        <taxon>Metazoa</taxon>
        <taxon>Echinodermata</taxon>
        <taxon>Eleutherozoa</taxon>
        <taxon>Asterozoa</taxon>
        <taxon>Asteroidea</taxon>
        <taxon>Valvatacea</taxon>
        <taxon>Valvatida</taxon>
        <taxon>Acanthasteridae</taxon>
        <taxon>Acanthaster</taxon>
    </lineage>
</organism>
<evidence type="ECO:0000256" key="8">
    <source>
        <dbReference type="ARBA" id="ARBA00023157"/>
    </source>
</evidence>
<dbReference type="InterPro" id="IPR002172">
    <property type="entry name" value="LDrepeatLR_classA_rpt"/>
</dbReference>
<dbReference type="InterPro" id="IPR003410">
    <property type="entry name" value="HYR_dom"/>
</dbReference>
<dbReference type="CDD" id="cd00112">
    <property type="entry name" value="LDLa"/>
    <property type="match status" value="1"/>
</dbReference>
<dbReference type="PROSITE" id="PS50221">
    <property type="entry name" value="GAIN_B"/>
    <property type="match status" value="1"/>
</dbReference>
<dbReference type="PROSITE" id="PS50825">
    <property type="entry name" value="HYR"/>
    <property type="match status" value="1"/>
</dbReference>
<dbReference type="PANTHER" id="PTHR47767:SF1">
    <property type="entry name" value="ADHESION G PROTEIN-COUPLED RECEPTOR G7"/>
    <property type="match status" value="1"/>
</dbReference>
<dbReference type="Gene3D" id="4.10.400.10">
    <property type="entry name" value="Low-density Lipoprotein Receptor"/>
    <property type="match status" value="1"/>
</dbReference>
<evidence type="ECO:0000256" key="7">
    <source>
        <dbReference type="ARBA" id="ARBA00023136"/>
    </source>
</evidence>
<dbReference type="InterPro" id="IPR053066">
    <property type="entry name" value="ADGR_G7"/>
</dbReference>
<comment type="caution">
    <text evidence="10">Lacks conserved residue(s) required for the propagation of feature annotation.</text>
</comment>
<dbReference type="GO" id="GO:0007166">
    <property type="term" value="P:cell surface receptor signaling pathway"/>
    <property type="evidence" value="ECO:0007669"/>
    <property type="project" value="InterPro"/>
</dbReference>
<reference evidence="19" key="1">
    <citation type="submission" date="2025-08" db="UniProtKB">
        <authorList>
            <consortium name="RefSeq"/>
        </authorList>
    </citation>
    <scope>IDENTIFICATION</scope>
</reference>
<name>A0A8B7ZKU9_ACAPL</name>
<dbReference type="PROSITE" id="PS50835">
    <property type="entry name" value="IG_LIKE"/>
    <property type="match status" value="2"/>
</dbReference>
<feature type="transmembrane region" description="Helical" evidence="12">
    <location>
        <begin position="1310"/>
        <end position="1328"/>
    </location>
</feature>
<dbReference type="Gene3D" id="2.60.220.50">
    <property type="match status" value="1"/>
</dbReference>
<keyword evidence="8 10" id="KW-1015">Disulfide bond</keyword>
<gene>
    <name evidence="19" type="primary">LOC110986402</name>
</gene>
<feature type="domain" description="Ig-like" evidence="17">
    <location>
        <begin position="385"/>
        <end position="461"/>
    </location>
</feature>
<feature type="chain" id="PRO_5034957077" evidence="13">
    <location>
        <begin position="23"/>
        <end position="1576"/>
    </location>
</feature>
<evidence type="ECO:0000256" key="9">
    <source>
        <dbReference type="ARBA" id="ARBA00023170"/>
    </source>
</evidence>
<comment type="subcellular location">
    <subcellularLocation>
        <location evidence="1">Membrane</location>
        <topology evidence="1">Multi-pass membrane protein</topology>
    </subcellularLocation>
</comment>
<keyword evidence="5" id="KW-0677">Repeat</keyword>
<protein>
    <submittedName>
        <fullName evidence="19">Uncharacterized protein LOC110986402</fullName>
    </submittedName>
</protein>
<dbReference type="InterPro" id="IPR057244">
    <property type="entry name" value="GAIN_B"/>
</dbReference>
<evidence type="ECO:0000259" key="16">
    <source>
        <dbReference type="PROSITE" id="PS50825"/>
    </source>
</evidence>
<dbReference type="InterPro" id="IPR000539">
    <property type="entry name" value="Frizzled/Smoothened_7TM"/>
</dbReference>
<dbReference type="Proteomes" id="UP000694845">
    <property type="component" value="Unplaced"/>
</dbReference>
<dbReference type="OMA" id="NDWIVAR"/>
<dbReference type="PROSITE" id="PS50261">
    <property type="entry name" value="G_PROTEIN_RECEP_F2_4"/>
    <property type="match status" value="1"/>
</dbReference>
<feature type="signal peptide" evidence="13">
    <location>
        <begin position="1"/>
        <end position="22"/>
    </location>
</feature>
<dbReference type="Pfam" id="PF01825">
    <property type="entry name" value="GPS"/>
    <property type="match status" value="1"/>
</dbReference>
<dbReference type="SMART" id="SM00303">
    <property type="entry name" value="GPS"/>
    <property type="match status" value="1"/>
</dbReference>
<dbReference type="GeneID" id="110986402"/>
<dbReference type="SUPFAM" id="SSF48726">
    <property type="entry name" value="Immunoglobulin"/>
    <property type="match status" value="1"/>
</dbReference>
<dbReference type="KEGG" id="aplc:110986402"/>
<feature type="domain" description="GAIN-B" evidence="14">
    <location>
        <begin position="1082"/>
        <end position="1269"/>
    </location>
</feature>
<feature type="transmembrane region" description="Helical" evidence="12">
    <location>
        <begin position="1378"/>
        <end position="1400"/>
    </location>
</feature>
<keyword evidence="3 12" id="KW-0812">Transmembrane</keyword>
<feature type="region of interest" description="Disordered" evidence="11">
    <location>
        <begin position="1538"/>
        <end position="1576"/>
    </location>
</feature>
<accession>A0A8B7ZKU9</accession>
<dbReference type="PROSITE" id="PS50068">
    <property type="entry name" value="LDLRA_2"/>
    <property type="match status" value="1"/>
</dbReference>
<sequence>MNRRQVWMLRLAVIVFISLGTGVSVVNPQTTVPPDMPDPATTLAGGSTTTLQGLPDIVIEGCPPVVQPAYVQNSFIQVAISWIEPFSPTLGVDRSTNTPPGTRFGVGVSEVSYTFVDTGGNKAYCVFNVTVQLQCPVITDQPCNNGVCVPRSTSCDGFNDCGDNAPWGSDEGFGECPRNQQCSSASAMLYNACAVPTLWTDAREAVSRSVRGTGNIVFKFTAPSDATDRTYLFRVRLNVTDIIDLQSKELVSPTIFINISLPASVKTTTVRAAVPRGLSAESFVELDLRQPLVVRPSEEIEVTMEFDENILDSPPPFPAESRNRSSVGVRFSTFTAGCDNRACLDAFVTWKTLATFSSRPDVRPCGIPEQNEILYSIYDSCLAPPTFGFVSPSVSSFLEDNVVLICVGHGVFPPSVMWYDSNMNVVASGFGSAALDVTVSFQAQSFTCVLEERISYEETVTVSYWGEECENLYLEVRGFPFQMETPCLSATSLSGSSSGRSPFSPEFSFSIGQAVVAHRFTMDASALNPGNIDEGNPDYGDSGPSAGGVVLPVRLTVSLPLRRKRRGVNTDIYSREFRNLYVPPFGDVTLDLDPPVSLAANSVILFSVTVLQEQRFFESPPPPPARLEVLSCAQGNNSFCDDFLPQWSQKQQDFEESGCPQRRNLQLLSYQICLGSSTAVPKVVTHPRSVDVVLRPSNNEVEEGTAIMTCYIENAVTYEWYKVAPVPGRTLVKSGSTLSFTITQFDNPRVQGSYMCVGKGGTPYDDISQETRPATLTVDGFSMFKVMAAIDRVYTPNLTNPNSTEYTMLWNELRSHLDSALGEFGMLSTNLDLVGFTPGSVVADIILYVGQSNMDDGKLADFIAGAIRDAPSETLTFLPGSIMVLSLVTCLGEEVDGVTFPQTKVGGIAESVEQCPLSTSKAGMPLGTRACAGDVLSPAYWLEPVLVDCTEGDNVNILLGDLSRVNVTSDNVREVAEETVILTSNYTGIDASGIMATADILEKIVIAGNSSVEVAGDIVRVVNNILQVDRETYEDLGEDTSPSRIIRALEDYITALQMSEVAGNLTVVESYVAVSAVLVPQDSLQLGLGFAAVPLSPSAEPQDPLTDEDVVVYYVPSAVPVAEVKASIRLPPEILNFISGGDSVPISFFFYQSTKLFRSPKLRAAARPSDKFSRALGSYVIAATVEGVRVQDLPMEAPVVSAFLPLNVSNPGNTVNGSECVFWDFNLNGGFGDWSTEGCRQVTINNSRTVCHCDHLTSFAVIVDIYGNQDNVVLSIISKIGCAVSLVALIITIITYLAVKKLRTKRPQQILVSFCFALAGLYLVFLVGIEATSPQAGCIIVAVLIHYFTLASIAWMAVEATNMYLLFVKILNANVSHFLIKASIAAWGLPLLVVIIILAVDHTNYLSTNYCFLRPGNAFYFGQILLIGLVLLFNFIIFTLVMRQLTCARKGINSTTDRSKHQETMRRLQNAVAISVLLGLTWVFGLLSLVQTANFAFQVLFCVFNSLQGLMIFLLFCVRQQEVRQAWVDFARGRCGKDRAADYSKGAGTRSQDRANTGEQGTLPLTHRSTDSTATS</sequence>
<dbReference type="PROSITE" id="PS00650">
    <property type="entry name" value="G_PROTEIN_RECEP_F2_2"/>
    <property type="match status" value="1"/>
</dbReference>
<keyword evidence="9" id="KW-0675">Receptor</keyword>
<dbReference type="Gene3D" id="1.20.1070.10">
    <property type="entry name" value="Rhodopsin 7-helix transmembrane proteins"/>
    <property type="match status" value="1"/>
</dbReference>
<dbReference type="PANTHER" id="PTHR47767">
    <property type="entry name" value="ADHESION G PROTEIN-COUPLED RECEPTOR G7"/>
    <property type="match status" value="1"/>
</dbReference>
<dbReference type="InterPro" id="IPR000203">
    <property type="entry name" value="GPS"/>
</dbReference>
<evidence type="ECO:0000256" key="11">
    <source>
        <dbReference type="SAM" id="MobiDB-lite"/>
    </source>
</evidence>
<keyword evidence="7 12" id="KW-0472">Membrane</keyword>
<evidence type="ECO:0000256" key="3">
    <source>
        <dbReference type="ARBA" id="ARBA00022692"/>
    </source>
</evidence>
<dbReference type="InterPro" id="IPR017983">
    <property type="entry name" value="GPCR_2_secretin-like_CS"/>
</dbReference>
<dbReference type="OrthoDB" id="10037534at2759"/>
<dbReference type="CDD" id="cd15040">
    <property type="entry name" value="7tmB2_Adhesion"/>
    <property type="match status" value="1"/>
</dbReference>
<evidence type="ECO:0000256" key="4">
    <source>
        <dbReference type="ARBA" id="ARBA00022729"/>
    </source>
</evidence>
<evidence type="ECO:0000256" key="6">
    <source>
        <dbReference type="ARBA" id="ARBA00022989"/>
    </source>
</evidence>
<proteinExistence type="inferred from homology"/>
<dbReference type="RefSeq" id="XP_022103941.1">
    <property type="nucleotide sequence ID" value="XM_022248249.1"/>
</dbReference>
<evidence type="ECO:0000259" key="14">
    <source>
        <dbReference type="PROSITE" id="PS50221"/>
    </source>
</evidence>
<keyword evidence="18" id="KW-1185">Reference proteome</keyword>
<dbReference type="InterPro" id="IPR053985">
    <property type="entry name" value="GPR128_GAIN_subdom_A"/>
</dbReference>
<evidence type="ECO:0000259" key="15">
    <source>
        <dbReference type="PROSITE" id="PS50261"/>
    </source>
</evidence>
<dbReference type="SUPFAM" id="SSF81321">
    <property type="entry name" value="Family A G protein-coupled receptor-like"/>
    <property type="match status" value="1"/>
</dbReference>
<feature type="transmembrane region" description="Helical" evidence="12">
    <location>
        <begin position="1420"/>
        <end position="1441"/>
    </location>
</feature>
<dbReference type="GO" id="GO:0016020">
    <property type="term" value="C:membrane"/>
    <property type="evidence" value="ECO:0007669"/>
    <property type="project" value="UniProtKB-SubCell"/>
</dbReference>
<evidence type="ECO:0000256" key="5">
    <source>
        <dbReference type="ARBA" id="ARBA00022737"/>
    </source>
</evidence>
<evidence type="ECO:0000256" key="2">
    <source>
        <dbReference type="ARBA" id="ARBA00008077"/>
    </source>
</evidence>
<dbReference type="InterPro" id="IPR036179">
    <property type="entry name" value="Ig-like_dom_sf"/>
</dbReference>
<evidence type="ECO:0000256" key="10">
    <source>
        <dbReference type="PROSITE-ProRule" id="PRU00124"/>
    </source>
</evidence>
<feature type="transmembrane region" description="Helical" evidence="12">
    <location>
        <begin position="1276"/>
        <end position="1298"/>
    </location>
</feature>
<feature type="domain" description="Ig-like" evidence="17">
    <location>
        <begin position="681"/>
        <end position="777"/>
    </location>
</feature>
<dbReference type="SMART" id="SM01330">
    <property type="entry name" value="Frizzled"/>
    <property type="match status" value="1"/>
</dbReference>
<dbReference type="InterPro" id="IPR036055">
    <property type="entry name" value="LDL_receptor-like_sf"/>
</dbReference>
<dbReference type="PRINTS" id="PR00249">
    <property type="entry name" value="GPCRSECRETIN"/>
</dbReference>
<dbReference type="SUPFAM" id="SSF57424">
    <property type="entry name" value="LDL receptor-like module"/>
    <property type="match status" value="1"/>
</dbReference>
<dbReference type="InterPro" id="IPR007110">
    <property type="entry name" value="Ig-like_dom"/>
</dbReference>
<evidence type="ECO:0000313" key="19">
    <source>
        <dbReference type="RefSeq" id="XP_022103941.1"/>
    </source>
</evidence>
<evidence type="ECO:0000256" key="12">
    <source>
        <dbReference type="SAM" id="Phobius"/>
    </source>
</evidence>
<dbReference type="InterPro" id="IPR000832">
    <property type="entry name" value="GPCR_2_secretin-like"/>
</dbReference>
<keyword evidence="4 13" id="KW-0732">Signal</keyword>
<evidence type="ECO:0000313" key="18">
    <source>
        <dbReference type="Proteomes" id="UP000694845"/>
    </source>
</evidence>
<evidence type="ECO:0000256" key="13">
    <source>
        <dbReference type="SAM" id="SignalP"/>
    </source>
</evidence>
<feature type="transmembrane region" description="Helical" evidence="12">
    <location>
        <begin position="1334"/>
        <end position="1358"/>
    </location>
</feature>
<feature type="domain" description="HYR" evidence="16">
    <location>
        <begin position="51"/>
        <end position="133"/>
    </location>
</feature>
<keyword evidence="6 12" id="KW-1133">Transmembrane helix</keyword>